<dbReference type="InterPro" id="IPR029058">
    <property type="entry name" value="AB_hydrolase_fold"/>
</dbReference>
<proteinExistence type="predicted"/>
<organism evidence="3 4">
    <name type="scientific">Paenibacillus phyllosphaerae</name>
    <dbReference type="NCBI Taxonomy" id="274593"/>
    <lineage>
        <taxon>Bacteria</taxon>
        <taxon>Bacillati</taxon>
        <taxon>Bacillota</taxon>
        <taxon>Bacilli</taxon>
        <taxon>Bacillales</taxon>
        <taxon>Paenibacillaceae</taxon>
        <taxon>Paenibacillus</taxon>
    </lineage>
</organism>
<dbReference type="GO" id="GO:0005976">
    <property type="term" value="P:polysaccharide metabolic process"/>
    <property type="evidence" value="ECO:0007669"/>
    <property type="project" value="TreeGrafter"/>
</dbReference>
<evidence type="ECO:0000313" key="3">
    <source>
        <dbReference type="EMBL" id="MBB3110206.1"/>
    </source>
</evidence>
<dbReference type="Proteomes" id="UP000570361">
    <property type="component" value="Unassembled WGS sequence"/>
</dbReference>
<evidence type="ECO:0000256" key="1">
    <source>
        <dbReference type="PIRSR" id="PIRSR639069-1"/>
    </source>
</evidence>
<feature type="active site" description="Nucleophile" evidence="1">
    <location>
        <position position="183"/>
    </location>
</feature>
<reference evidence="3 4" key="1">
    <citation type="submission" date="2020-08" db="EMBL/GenBank/DDBJ databases">
        <title>Genomic Encyclopedia of Type Strains, Phase III (KMG-III): the genomes of soil and plant-associated and newly described type strains.</title>
        <authorList>
            <person name="Whitman W."/>
        </authorList>
    </citation>
    <scope>NUCLEOTIDE SEQUENCE [LARGE SCALE GENOMIC DNA]</scope>
    <source>
        <strain evidence="3 4">CECT 5862</strain>
    </source>
</reference>
<dbReference type="GO" id="GO:0047739">
    <property type="term" value="F:cephalosporin-C deacetylase activity"/>
    <property type="evidence" value="ECO:0007669"/>
    <property type="project" value="UniProtKB-EC"/>
</dbReference>
<dbReference type="Gene3D" id="3.40.50.1820">
    <property type="entry name" value="alpha/beta hydrolase"/>
    <property type="match status" value="1"/>
</dbReference>
<evidence type="ECO:0000313" key="4">
    <source>
        <dbReference type="Proteomes" id="UP000570361"/>
    </source>
</evidence>
<feature type="domain" description="Acetyl xylan esterase" evidence="2">
    <location>
        <begin position="8"/>
        <end position="314"/>
    </location>
</feature>
<dbReference type="PANTHER" id="PTHR40111">
    <property type="entry name" value="CEPHALOSPORIN-C DEACETYLASE"/>
    <property type="match status" value="1"/>
</dbReference>
<keyword evidence="3" id="KW-0378">Hydrolase</keyword>
<evidence type="ECO:0000259" key="2">
    <source>
        <dbReference type="Pfam" id="PF05448"/>
    </source>
</evidence>
<dbReference type="InterPro" id="IPR039069">
    <property type="entry name" value="CE7"/>
</dbReference>
<keyword evidence="4" id="KW-1185">Reference proteome</keyword>
<dbReference type="PANTHER" id="PTHR40111:SF1">
    <property type="entry name" value="CEPHALOSPORIN-C DEACETYLASE"/>
    <property type="match status" value="1"/>
</dbReference>
<dbReference type="EMBL" id="JACHXK010000004">
    <property type="protein sequence ID" value="MBB3110206.1"/>
    <property type="molecule type" value="Genomic_DNA"/>
</dbReference>
<dbReference type="SUPFAM" id="SSF53474">
    <property type="entry name" value="alpha/beta-Hydrolases"/>
    <property type="match status" value="1"/>
</dbReference>
<gene>
    <name evidence="3" type="ORF">FHS18_002273</name>
</gene>
<comment type="caution">
    <text evidence="3">The sequence shown here is derived from an EMBL/GenBank/DDBJ whole genome shotgun (WGS) entry which is preliminary data.</text>
</comment>
<feature type="active site" description="Charge relay system" evidence="1">
    <location>
        <position position="297"/>
    </location>
</feature>
<dbReference type="InterPro" id="IPR008391">
    <property type="entry name" value="AXE1_dom"/>
</dbReference>
<dbReference type="Pfam" id="PF05448">
    <property type="entry name" value="AXE1"/>
    <property type="match status" value="1"/>
</dbReference>
<accession>A0A7W5AXQ4</accession>
<protein>
    <submittedName>
        <fullName evidence="3">Cephalosporin-C deacetylase</fullName>
        <ecNumber evidence="3">3.1.1.41</ecNumber>
    </submittedName>
</protein>
<dbReference type="EC" id="3.1.1.41" evidence="3"/>
<name>A0A7W5AXQ4_9BACL</name>
<dbReference type="AlphaFoldDB" id="A0A7W5AXQ4"/>
<sequence>MGYIEEATKDLYNYLPPLTRKDDFDAFWTMTIEEAKAVPLQPERTKLDYPSRHVHVYDIAYNGMDETRIRGWLLIPAFLEKTSYPCLIHYHGFTGSRGEPSELMHWVMMGMAVLAVDCRDQGGATGNGASYTHGFLGNVASKGVHNKQEYYYRYAYMDALKAIDFAAGQAEIDADKIIIEGGSQGGALGMAVAALDDRPRLAMVDVPSNSNLVCRIEGNHGAFGAVAEYLKRHPEQTDLVMDNLSYVDTMNMADRITCPVLASVALKDETCPAQMYFATYNRITSEKEIVIYPFNGHEGGGARQTEVKLAYLHKHYSAWFEE</sequence>
<feature type="active site" description="Charge relay system" evidence="1">
    <location>
        <position position="268"/>
    </location>
</feature>
<dbReference type="RefSeq" id="WP_183600014.1">
    <property type="nucleotide sequence ID" value="NZ_JACHXK010000004.1"/>
</dbReference>